<dbReference type="Proteomes" id="UP000245119">
    <property type="component" value="Linkage Group LG3"/>
</dbReference>
<dbReference type="AlphaFoldDB" id="A0A2T7PP03"/>
<proteinExistence type="predicted"/>
<evidence type="ECO:0000313" key="2">
    <source>
        <dbReference type="Proteomes" id="UP000245119"/>
    </source>
</evidence>
<reference evidence="1 2" key="1">
    <citation type="submission" date="2018-04" db="EMBL/GenBank/DDBJ databases">
        <title>The genome of golden apple snail Pomacea canaliculata provides insight into stress tolerance and invasive adaptation.</title>
        <authorList>
            <person name="Liu C."/>
            <person name="Liu B."/>
            <person name="Ren Y."/>
            <person name="Zhang Y."/>
            <person name="Wang H."/>
            <person name="Li S."/>
            <person name="Jiang F."/>
            <person name="Yin L."/>
            <person name="Zhang G."/>
            <person name="Qian W."/>
            <person name="Fan W."/>
        </authorList>
    </citation>
    <scope>NUCLEOTIDE SEQUENCE [LARGE SCALE GENOMIC DNA]</scope>
    <source>
        <strain evidence="1">SZHN2017</strain>
        <tissue evidence="1">Muscle</tissue>
    </source>
</reference>
<protein>
    <submittedName>
        <fullName evidence="1">Uncharacterized protein</fullName>
    </submittedName>
</protein>
<dbReference type="EMBL" id="PZQS01000003">
    <property type="protein sequence ID" value="PVD35152.1"/>
    <property type="molecule type" value="Genomic_DNA"/>
</dbReference>
<evidence type="ECO:0000313" key="1">
    <source>
        <dbReference type="EMBL" id="PVD35152.1"/>
    </source>
</evidence>
<comment type="caution">
    <text evidence="1">The sequence shown here is derived from an EMBL/GenBank/DDBJ whole genome shotgun (WGS) entry which is preliminary data.</text>
</comment>
<keyword evidence="2" id="KW-1185">Reference proteome</keyword>
<accession>A0A2T7PP03</accession>
<name>A0A2T7PP03_POMCA</name>
<sequence>MNSNTQRITERQSFEESHFLLLDGCDNNTSSSTRIASPTPPGKHEQSLQASLLTVNWIHRLVWQVTVGSYECQECVSPTWNFVKMPKVFMIRKRPSCDDGCSPSTRKIPRWHSRQVTVEKALELWQNKNVLFEQGKQLISLLAR</sequence>
<organism evidence="1 2">
    <name type="scientific">Pomacea canaliculata</name>
    <name type="common">Golden apple snail</name>
    <dbReference type="NCBI Taxonomy" id="400727"/>
    <lineage>
        <taxon>Eukaryota</taxon>
        <taxon>Metazoa</taxon>
        <taxon>Spiralia</taxon>
        <taxon>Lophotrochozoa</taxon>
        <taxon>Mollusca</taxon>
        <taxon>Gastropoda</taxon>
        <taxon>Caenogastropoda</taxon>
        <taxon>Architaenioglossa</taxon>
        <taxon>Ampullarioidea</taxon>
        <taxon>Ampullariidae</taxon>
        <taxon>Pomacea</taxon>
    </lineage>
</organism>
<gene>
    <name evidence="1" type="ORF">C0Q70_06433</name>
</gene>